<comment type="caution">
    <text evidence="1">The sequence shown here is derived from an EMBL/GenBank/DDBJ whole genome shotgun (WGS) entry which is preliminary data.</text>
</comment>
<keyword evidence="2" id="KW-1185">Reference proteome</keyword>
<dbReference type="AlphaFoldDB" id="A0A495WZH4"/>
<dbReference type="RefSeq" id="WP_121217155.1">
    <property type="nucleotide sequence ID" value="NZ_JBIUBA010000046.1"/>
</dbReference>
<dbReference type="OrthoDB" id="3188010at2"/>
<gene>
    <name evidence="1" type="ORF">DFJ66_0270</name>
</gene>
<accession>A0A495WZH4</accession>
<evidence type="ECO:0000313" key="2">
    <source>
        <dbReference type="Proteomes" id="UP000272729"/>
    </source>
</evidence>
<dbReference type="Gene3D" id="3.40.50.300">
    <property type="entry name" value="P-loop containing nucleotide triphosphate hydrolases"/>
    <property type="match status" value="1"/>
</dbReference>
<reference evidence="1 2" key="1">
    <citation type="submission" date="2018-10" db="EMBL/GenBank/DDBJ databases">
        <title>Sequencing the genomes of 1000 actinobacteria strains.</title>
        <authorList>
            <person name="Klenk H.-P."/>
        </authorList>
    </citation>
    <scope>NUCLEOTIDE SEQUENCE [LARGE SCALE GENOMIC DNA]</scope>
    <source>
        <strain evidence="1 2">DSM 43911</strain>
    </source>
</reference>
<proteinExistence type="predicted"/>
<dbReference type="InterPro" id="IPR027417">
    <property type="entry name" value="P-loop_NTPase"/>
</dbReference>
<organism evidence="1 2">
    <name type="scientific">Saccharothrix variisporea</name>
    <dbReference type="NCBI Taxonomy" id="543527"/>
    <lineage>
        <taxon>Bacteria</taxon>
        <taxon>Bacillati</taxon>
        <taxon>Actinomycetota</taxon>
        <taxon>Actinomycetes</taxon>
        <taxon>Pseudonocardiales</taxon>
        <taxon>Pseudonocardiaceae</taxon>
        <taxon>Saccharothrix</taxon>
    </lineage>
</organism>
<name>A0A495WZH4_9PSEU</name>
<evidence type="ECO:0000313" key="1">
    <source>
        <dbReference type="EMBL" id="RKT67102.1"/>
    </source>
</evidence>
<sequence>MIEPAHFWMPPRLGSYGDEAIELAEEAGLLLDDEQKLAVDALLSYGPGGQWVALEQAVVEARQNGKTSGVLEPVTAFDFFLLPPDRMVWTAHLFKTAMDAFADFDRMIETSSTLSRRVKNISRGKDDLHFELHNGAKLEFLARAGGGGRGLKGKRIVMDEALILSANSMGALLPILSTRKGAQVTYGSSAGKVTSDHLATLVARGRKGGDPSLIWVEWCAPGSWDAPPCELGKDCPHVVDLQTRCALDDEELWPHANHSIPARISYEYVRAERRALPPREFGRERLGWHEAISSMERPIAEKAWGDLVDITSKMVDPVAVGLHVNNDRSATAIAVAGYREDGLIHLEVIKSAAGVAWAVADVVKVVEKWLPCAVVLDDKSETASLLSDFKEAGLKVRDRNPDTPAGEGESLVTTWAADLARACGALHTRVTETKGIRHLNQPELNDSIAGAAWRQLSNAKAWDLKAATTNQAPLMSVTLALHGLLTYGPAAEPAAPWFSWG</sequence>
<dbReference type="Proteomes" id="UP000272729">
    <property type="component" value="Unassembled WGS sequence"/>
</dbReference>
<dbReference type="EMBL" id="RBXR01000001">
    <property type="protein sequence ID" value="RKT67102.1"/>
    <property type="molecule type" value="Genomic_DNA"/>
</dbReference>
<evidence type="ECO:0008006" key="3">
    <source>
        <dbReference type="Google" id="ProtNLM"/>
    </source>
</evidence>
<protein>
    <recommendedName>
        <fullName evidence="3">Phage terminase large subunit-like protein</fullName>
    </recommendedName>
</protein>